<sequence length="162" mass="18299">MANIVKRKNGNGSVATTKSMMPFEGLVDGALQNTLSRFFDDDFRGFNGMLSNNQVPVNIRETYKSYEMEVVAPGVSKEDFNVNISDNLLTISFEHKEEDKQGSSKDGYLRQEYRMQSFSRSFTLDDTVNADNISAQYRNGVLHVSLPKKEGAQRIIKSIEIK</sequence>
<dbReference type="PROSITE" id="PS01031">
    <property type="entry name" value="SHSP"/>
    <property type="match status" value="1"/>
</dbReference>
<dbReference type="SUPFAM" id="SSF49764">
    <property type="entry name" value="HSP20-like chaperones"/>
    <property type="match status" value="1"/>
</dbReference>
<dbReference type="PANTHER" id="PTHR11527">
    <property type="entry name" value="HEAT-SHOCK PROTEIN 20 FAMILY MEMBER"/>
    <property type="match status" value="1"/>
</dbReference>
<reference evidence="4 5" key="1">
    <citation type="submission" date="2019-05" db="EMBL/GenBank/DDBJ databases">
        <title>Panacibacter sp. strain 17mud1-8 Genome sequencing and assembly.</title>
        <authorList>
            <person name="Chhetri G."/>
        </authorList>
    </citation>
    <scope>NUCLEOTIDE SEQUENCE [LARGE SCALE GENOMIC DNA]</scope>
    <source>
        <strain evidence="4 5">17mud1-8</strain>
    </source>
</reference>
<accession>A0A4U3L951</accession>
<dbReference type="RefSeq" id="WP_137259842.1">
    <property type="nucleotide sequence ID" value="NZ_SZQL01000001.1"/>
</dbReference>
<dbReference type="Gene3D" id="2.60.40.790">
    <property type="match status" value="1"/>
</dbReference>
<evidence type="ECO:0000256" key="2">
    <source>
        <dbReference type="RuleBase" id="RU003616"/>
    </source>
</evidence>
<organism evidence="4 5">
    <name type="scientific">Ilyomonas limi</name>
    <dbReference type="NCBI Taxonomy" id="2575867"/>
    <lineage>
        <taxon>Bacteria</taxon>
        <taxon>Pseudomonadati</taxon>
        <taxon>Bacteroidota</taxon>
        <taxon>Chitinophagia</taxon>
        <taxon>Chitinophagales</taxon>
        <taxon>Chitinophagaceae</taxon>
        <taxon>Ilyomonas</taxon>
    </lineage>
</organism>
<dbReference type="EMBL" id="SZQL01000001">
    <property type="protein sequence ID" value="TKK71602.1"/>
    <property type="molecule type" value="Genomic_DNA"/>
</dbReference>
<dbReference type="Pfam" id="PF00011">
    <property type="entry name" value="HSP20"/>
    <property type="match status" value="1"/>
</dbReference>
<dbReference type="OrthoDB" id="9814487at2"/>
<keyword evidence="5" id="KW-1185">Reference proteome</keyword>
<evidence type="ECO:0000259" key="3">
    <source>
        <dbReference type="PROSITE" id="PS01031"/>
    </source>
</evidence>
<dbReference type="CDD" id="cd06464">
    <property type="entry name" value="ACD_sHsps-like"/>
    <property type="match status" value="1"/>
</dbReference>
<dbReference type="Proteomes" id="UP000305848">
    <property type="component" value="Unassembled WGS sequence"/>
</dbReference>
<comment type="similarity">
    <text evidence="1 2">Belongs to the small heat shock protein (HSP20) family.</text>
</comment>
<dbReference type="AlphaFoldDB" id="A0A4U3L951"/>
<proteinExistence type="inferred from homology"/>
<evidence type="ECO:0000313" key="5">
    <source>
        <dbReference type="Proteomes" id="UP000305848"/>
    </source>
</evidence>
<evidence type="ECO:0000313" key="4">
    <source>
        <dbReference type="EMBL" id="TKK71602.1"/>
    </source>
</evidence>
<protein>
    <submittedName>
        <fullName evidence="4">Hsp20/alpha crystallin family protein</fullName>
    </submittedName>
</protein>
<gene>
    <name evidence="4" type="ORF">FC093_00845</name>
</gene>
<comment type="caution">
    <text evidence="4">The sequence shown here is derived from an EMBL/GenBank/DDBJ whole genome shotgun (WGS) entry which is preliminary data.</text>
</comment>
<evidence type="ECO:0000256" key="1">
    <source>
        <dbReference type="PROSITE-ProRule" id="PRU00285"/>
    </source>
</evidence>
<dbReference type="InterPro" id="IPR002068">
    <property type="entry name" value="A-crystallin/Hsp20_dom"/>
</dbReference>
<name>A0A4U3L951_9BACT</name>
<feature type="domain" description="SHSP" evidence="3">
    <location>
        <begin position="48"/>
        <end position="162"/>
    </location>
</feature>
<dbReference type="InterPro" id="IPR008978">
    <property type="entry name" value="HSP20-like_chaperone"/>
</dbReference>
<dbReference type="InterPro" id="IPR031107">
    <property type="entry name" value="Small_HSP"/>
</dbReference>